<evidence type="ECO:0000313" key="2">
    <source>
        <dbReference type="EMBL" id="CAE0727066.1"/>
    </source>
</evidence>
<keyword evidence="1" id="KW-0812">Transmembrane</keyword>
<proteinExistence type="predicted"/>
<protein>
    <submittedName>
        <fullName evidence="2">Uncharacterized protein</fullName>
    </submittedName>
</protein>
<accession>A0A7S4AU82</accession>
<organism evidence="2">
    <name type="scientific">Pseudo-nitzschia australis</name>
    <dbReference type="NCBI Taxonomy" id="44445"/>
    <lineage>
        <taxon>Eukaryota</taxon>
        <taxon>Sar</taxon>
        <taxon>Stramenopiles</taxon>
        <taxon>Ochrophyta</taxon>
        <taxon>Bacillariophyta</taxon>
        <taxon>Bacillariophyceae</taxon>
        <taxon>Bacillariophycidae</taxon>
        <taxon>Bacillariales</taxon>
        <taxon>Bacillariaceae</taxon>
        <taxon>Pseudo-nitzschia</taxon>
    </lineage>
</organism>
<sequence length="104" mass="11373">MPLQLSLPWRRWLFALSLPLLQRRLESGRPCAVVVAVAVVAVCSFFAAATVCCPSHVGCERECKRDGRFRQVLRSVPGVLNLVLVLQLSDPALVPGPALVVLLR</sequence>
<keyword evidence="1" id="KW-1133">Transmembrane helix</keyword>
<reference evidence="2" key="1">
    <citation type="submission" date="2021-01" db="EMBL/GenBank/DDBJ databases">
        <authorList>
            <person name="Corre E."/>
            <person name="Pelletier E."/>
            <person name="Niang G."/>
            <person name="Scheremetjew M."/>
            <person name="Finn R."/>
            <person name="Kale V."/>
            <person name="Holt S."/>
            <person name="Cochrane G."/>
            <person name="Meng A."/>
            <person name="Brown T."/>
            <person name="Cohen L."/>
        </authorList>
    </citation>
    <scope>NUCLEOTIDE SEQUENCE</scope>
    <source>
        <strain evidence="2">10249 10 AB</strain>
    </source>
</reference>
<evidence type="ECO:0000256" key="1">
    <source>
        <dbReference type="SAM" id="Phobius"/>
    </source>
</evidence>
<dbReference type="AlphaFoldDB" id="A0A7S4AU82"/>
<keyword evidence="1" id="KW-0472">Membrane</keyword>
<gene>
    <name evidence="2" type="ORF">PAUS00366_LOCUS19826</name>
</gene>
<name>A0A7S4AU82_9STRA</name>
<feature type="transmembrane region" description="Helical" evidence="1">
    <location>
        <begin position="31"/>
        <end position="51"/>
    </location>
</feature>
<dbReference type="EMBL" id="HBIX01029586">
    <property type="protein sequence ID" value="CAE0727066.1"/>
    <property type="molecule type" value="Transcribed_RNA"/>
</dbReference>